<name>A0A9D4UL32_ADICA</name>
<keyword evidence="3" id="KW-0804">Transcription</keyword>
<gene>
    <name evidence="6" type="ORF">GOP47_0016132</name>
</gene>
<dbReference type="GO" id="GO:0003713">
    <property type="term" value="F:transcription coactivator activity"/>
    <property type="evidence" value="ECO:0007669"/>
    <property type="project" value="TreeGrafter"/>
</dbReference>
<evidence type="ECO:0000256" key="3">
    <source>
        <dbReference type="ARBA" id="ARBA00023163"/>
    </source>
</evidence>
<dbReference type="EMBL" id="JABFUD020000015">
    <property type="protein sequence ID" value="KAI5069831.1"/>
    <property type="molecule type" value="Genomic_DNA"/>
</dbReference>
<proteinExistence type="predicted"/>
<organism evidence="6 7">
    <name type="scientific">Adiantum capillus-veneris</name>
    <name type="common">Maidenhair fern</name>
    <dbReference type="NCBI Taxonomy" id="13818"/>
    <lineage>
        <taxon>Eukaryota</taxon>
        <taxon>Viridiplantae</taxon>
        <taxon>Streptophyta</taxon>
        <taxon>Embryophyta</taxon>
        <taxon>Tracheophyta</taxon>
        <taxon>Polypodiopsida</taxon>
        <taxon>Polypodiidae</taxon>
        <taxon>Polypodiales</taxon>
        <taxon>Pteridineae</taxon>
        <taxon>Pteridaceae</taxon>
        <taxon>Vittarioideae</taxon>
        <taxon>Adiantum</taxon>
    </lineage>
</organism>
<dbReference type="AlphaFoldDB" id="A0A9D4UL32"/>
<protein>
    <submittedName>
        <fullName evidence="6">Uncharacterized protein</fullName>
    </submittedName>
</protein>
<evidence type="ECO:0000256" key="5">
    <source>
        <dbReference type="SAM" id="MobiDB-lite"/>
    </source>
</evidence>
<feature type="region of interest" description="Disordered" evidence="5">
    <location>
        <begin position="126"/>
        <end position="224"/>
    </location>
</feature>
<feature type="compositionally biased region" description="Polar residues" evidence="5">
    <location>
        <begin position="126"/>
        <end position="160"/>
    </location>
</feature>
<dbReference type="GO" id="GO:0000124">
    <property type="term" value="C:SAGA complex"/>
    <property type="evidence" value="ECO:0007669"/>
    <property type="project" value="TreeGrafter"/>
</dbReference>
<dbReference type="OrthoDB" id="10264870at2759"/>
<evidence type="ECO:0000256" key="2">
    <source>
        <dbReference type="ARBA" id="ARBA00023015"/>
    </source>
</evidence>
<reference evidence="6" key="1">
    <citation type="submission" date="2021-01" db="EMBL/GenBank/DDBJ databases">
        <title>Adiantum capillus-veneris genome.</title>
        <authorList>
            <person name="Fang Y."/>
            <person name="Liao Q."/>
        </authorList>
    </citation>
    <scope>NUCLEOTIDE SEQUENCE</scope>
    <source>
        <strain evidence="6">H3</strain>
        <tissue evidence="6">Leaf</tissue>
    </source>
</reference>
<evidence type="ECO:0000256" key="4">
    <source>
        <dbReference type="ARBA" id="ARBA00023242"/>
    </source>
</evidence>
<dbReference type="PANTHER" id="PTHR21277">
    <property type="entry name" value="TRANSCRIPTIONAL ADAPTER 1"/>
    <property type="match status" value="1"/>
</dbReference>
<evidence type="ECO:0000256" key="1">
    <source>
        <dbReference type="ARBA" id="ARBA00004123"/>
    </source>
</evidence>
<keyword evidence="7" id="KW-1185">Reference proteome</keyword>
<dbReference type="GO" id="GO:0005634">
    <property type="term" value="C:nucleus"/>
    <property type="evidence" value="ECO:0007669"/>
    <property type="project" value="UniProtKB-SubCell"/>
</dbReference>
<dbReference type="Pfam" id="PF12767">
    <property type="entry name" value="SAGA-Tad1"/>
    <property type="match status" value="1"/>
</dbReference>
<keyword evidence="2" id="KW-0805">Transcription regulation</keyword>
<dbReference type="InterPro" id="IPR024738">
    <property type="entry name" value="Hfi1/Tada1"/>
</dbReference>
<dbReference type="Proteomes" id="UP000886520">
    <property type="component" value="Chromosome 15"/>
</dbReference>
<evidence type="ECO:0000313" key="6">
    <source>
        <dbReference type="EMBL" id="KAI5069831.1"/>
    </source>
</evidence>
<evidence type="ECO:0000313" key="7">
    <source>
        <dbReference type="Proteomes" id="UP000886520"/>
    </source>
</evidence>
<comment type="subcellular location">
    <subcellularLocation>
        <location evidence="1">Nucleus</location>
    </subcellularLocation>
</comment>
<dbReference type="GO" id="GO:0006357">
    <property type="term" value="P:regulation of transcription by RNA polymerase II"/>
    <property type="evidence" value="ECO:0007669"/>
    <property type="project" value="TreeGrafter"/>
</dbReference>
<sequence>MVESKRNRVQLVVSPSSTLQKCSSKSDQECRDVERINVLDLKALIVKRIGVQRAKRYFVHFVRFLSSRLSKVELDKLVIATIGKKNVVLHNQLVRAILSNAVKGKVPPPLPPSSSEQFEKFSSKYQSPSVTSYHPHTSPSTVSNGDSFLSSPRSLKSTARQYRDRDYRVSPLGHSEAHSAPNVSHSVQQSEVAAKQLDAESNSSLEPPAKRARVDCPASDDSPSVIESEVLGGDVSCFDKQETKEGPLLGTFVKGSVGFSSYFTSGNRSRRPSFCALPAHFLRRQDGLENYFSGSDDLPDSDLMHGLVEQTAIREGLEGASRESAEVLNLALDAYIKKLIQSCVREHTGRGHLNKFQGFFPRDNRGAMKLEQERSPQPPVSLVKEEHSISLTSFKVAMDMNPQQLGSECAVQLEKMLFRVFDQ</sequence>
<accession>A0A9D4UL32</accession>
<feature type="compositionally biased region" description="Polar residues" evidence="5">
    <location>
        <begin position="181"/>
        <end position="191"/>
    </location>
</feature>
<comment type="caution">
    <text evidence="6">The sequence shown here is derived from an EMBL/GenBank/DDBJ whole genome shotgun (WGS) entry which is preliminary data.</text>
</comment>
<keyword evidence="4" id="KW-0539">Nucleus</keyword>
<dbReference type="PANTHER" id="PTHR21277:SF5">
    <property type="entry name" value="TRANSCRIPTIONAL ADAPTER 1"/>
    <property type="match status" value="1"/>
</dbReference>